<gene>
    <name evidence="1" type="ORF">CMV_010900</name>
</gene>
<dbReference type="Proteomes" id="UP000737018">
    <property type="component" value="Unassembled WGS sequence"/>
</dbReference>
<keyword evidence="2" id="KW-1185">Reference proteome</keyword>
<evidence type="ECO:0000313" key="1">
    <source>
        <dbReference type="EMBL" id="KAF3964856.1"/>
    </source>
</evidence>
<evidence type="ECO:0000313" key="2">
    <source>
        <dbReference type="Proteomes" id="UP000737018"/>
    </source>
</evidence>
<organism evidence="1 2">
    <name type="scientific">Castanea mollissima</name>
    <name type="common">Chinese chestnut</name>
    <dbReference type="NCBI Taxonomy" id="60419"/>
    <lineage>
        <taxon>Eukaryota</taxon>
        <taxon>Viridiplantae</taxon>
        <taxon>Streptophyta</taxon>
        <taxon>Embryophyta</taxon>
        <taxon>Tracheophyta</taxon>
        <taxon>Spermatophyta</taxon>
        <taxon>Magnoliopsida</taxon>
        <taxon>eudicotyledons</taxon>
        <taxon>Gunneridae</taxon>
        <taxon>Pentapetalae</taxon>
        <taxon>rosids</taxon>
        <taxon>fabids</taxon>
        <taxon>Fagales</taxon>
        <taxon>Fagaceae</taxon>
        <taxon>Castanea</taxon>
    </lineage>
</organism>
<comment type="caution">
    <text evidence="1">The sequence shown here is derived from an EMBL/GenBank/DDBJ whole genome shotgun (WGS) entry which is preliminary data.</text>
</comment>
<proteinExistence type="predicted"/>
<protein>
    <submittedName>
        <fullName evidence="1">Uncharacterized protein</fullName>
    </submittedName>
</protein>
<sequence>MPSTWEPSKRLKNNRPKSRIGWSFTRHVYLIYNNIPSTVRYHSTLSNPTAHNPYNSVPTPTSTLTWKPNSETTTLCESVTEIFDRDLAVEFDFFFLIYNPNIHALHSRNLLGLTEFC</sequence>
<dbReference type="EMBL" id="JRKL02001301">
    <property type="protein sequence ID" value="KAF3964856.1"/>
    <property type="molecule type" value="Genomic_DNA"/>
</dbReference>
<accession>A0A8J4W0F3</accession>
<dbReference type="AlphaFoldDB" id="A0A8J4W0F3"/>
<name>A0A8J4W0F3_9ROSI</name>
<reference evidence="1" key="1">
    <citation type="submission" date="2020-03" db="EMBL/GenBank/DDBJ databases">
        <title>Castanea mollissima Vanexum genome sequencing.</title>
        <authorList>
            <person name="Staton M."/>
        </authorList>
    </citation>
    <scope>NUCLEOTIDE SEQUENCE</scope>
    <source>
        <tissue evidence="1">Leaf</tissue>
    </source>
</reference>